<keyword evidence="1" id="KW-1185">Reference proteome</keyword>
<dbReference type="InParanoid" id="A0A6P9A248"/>
<dbReference type="Proteomes" id="UP000515158">
    <property type="component" value="Unplaced"/>
</dbReference>
<evidence type="ECO:0000313" key="2">
    <source>
        <dbReference type="RefSeq" id="XP_034251344.1"/>
    </source>
</evidence>
<accession>A0A6P9A248</accession>
<dbReference type="AlphaFoldDB" id="A0A6P9A248"/>
<evidence type="ECO:0000313" key="1">
    <source>
        <dbReference type="Proteomes" id="UP000515158"/>
    </source>
</evidence>
<protein>
    <submittedName>
        <fullName evidence="2">Uncharacterized protein LOC117651413</fullName>
    </submittedName>
</protein>
<gene>
    <name evidence="2" type="primary">LOC117651413</name>
</gene>
<dbReference type="GeneID" id="117651413"/>
<reference evidence="2" key="1">
    <citation type="submission" date="2025-08" db="UniProtKB">
        <authorList>
            <consortium name="RefSeq"/>
        </authorList>
    </citation>
    <scope>IDENTIFICATION</scope>
    <source>
        <tissue evidence="2">Total insect</tissue>
    </source>
</reference>
<organism evidence="2">
    <name type="scientific">Thrips palmi</name>
    <name type="common">Melon thrips</name>
    <dbReference type="NCBI Taxonomy" id="161013"/>
    <lineage>
        <taxon>Eukaryota</taxon>
        <taxon>Metazoa</taxon>
        <taxon>Ecdysozoa</taxon>
        <taxon>Arthropoda</taxon>
        <taxon>Hexapoda</taxon>
        <taxon>Insecta</taxon>
        <taxon>Pterygota</taxon>
        <taxon>Neoptera</taxon>
        <taxon>Paraneoptera</taxon>
        <taxon>Thysanoptera</taxon>
        <taxon>Terebrantia</taxon>
        <taxon>Thripoidea</taxon>
        <taxon>Thripidae</taxon>
        <taxon>Thrips</taxon>
    </lineage>
</organism>
<dbReference type="RefSeq" id="XP_034251344.1">
    <property type="nucleotide sequence ID" value="XM_034395453.1"/>
</dbReference>
<sequence length="155" mass="17606">MNLSVRFSPNLTFGQKKECLKIISKIQQSKESFIFNPETNCESFEVFDISYFKSLNPQGLSLFLQEKCTDISAENIIYLLNEEVDGEAFLEFTEESLISNFPNLSFDQRTAIQNLFNYGGELQSEATFIKIKKPNSADVPVLEAEDDLGCYTLQA</sequence>
<name>A0A6P9A248_THRPL</name>
<proteinExistence type="predicted"/>
<dbReference type="KEGG" id="tpal:117651413"/>